<gene>
    <name evidence="1" type="ORF">ElyMa_005543500</name>
</gene>
<reference evidence="1 2" key="1">
    <citation type="journal article" date="2021" name="Elife">
        <title>Chloroplast acquisition without the gene transfer in kleptoplastic sea slugs, Plakobranchus ocellatus.</title>
        <authorList>
            <person name="Maeda T."/>
            <person name="Takahashi S."/>
            <person name="Yoshida T."/>
            <person name="Shimamura S."/>
            <person name="Takaki Y."/>
            <person name="Nagai Y."/>
            <person name="Toyoda A."/>
            <person name="Suzuki Y."/>
            <person name="Arimoto A."/>
            <person name="Ishii H."/>
            <person name="Satoh N."/>
            <person name="Nishiyama T."/>
            <person name="Hasebe M."/>
            <person name="Maruyama T."/>
            <person name="Minagawa J."/>
            <person name="Obokata J."/>
            <person name="Shigenobu S."/>
        </authorList>
    </citation>
    <scope>NUCLEOTIDE SEQUENCE [LARGE SCALE GENOMIC DNA]</scope>
</reference>
<keyword evidence="2" id="KW-1185">Reference proteome</keyword>
<accession>A0AAV4EXR2</accession>
<dbReference type="EMBL" id="BMAT01011062">
    <property type="protein sequence ID" value="GFR65888.1"/>
    <property type="molecule type" value="Genomic_DNA"/>
</dbReference>
<sequence length="92" mass="10575">MQYTFFESLPQERRTRKLHVTVKWQKLQAVNKSTVLGAVNIDVEVNKRTFKANAAVGKLCENLWERRGLSLTIKLNVYHAVVLNTLPYASET</sequence>
<dbReference type="AlphaFoldDB" id="A0AAV4EXR2"/>
<organism evidence="1 2">
    <name type="scientific">Elysia marginata</name>
    <dbReference type="NCBI Taxonomy" id="1093978"/>
    <lineage>
        <taxon>Eukaryota</taxon>
        <taxon>Metazoa</taxon>
        <taxon>Spiralia</taxon>
        <taxon>Lophotrochozoa</taxon>
        <taxon>Mollusca</taxon>
        <taxon>Gastropoda</taxon>
        <taxon>Heterobranchia</taxon>
        <taxon>Euthyneura</taxon>
        <taxon>Panpulmonata</taxon>
        <taxon>Sacoglossa</taxon>
        <taxon>Placobranchoidea</taxon>
        <taxon>Plakobranchidae</taxon>
        <taxon>Elysia</taxon>
    </lineage>
</organism>
<evidence type="ECO:0000313" key="1">
    <source>
        <dbReference type="EMBL" id="GFR65888.1"/>
    </source>
</evidence>
<comment type="caution">
    <text evidence="1">The sequence shown here is derived from an EMBL/GenBank/DDBJ whole genome shotgun (WGS) entry which is preliminary data.</text>
</comment>
<dbReference type="Proteomes" id="UP000762676">
    <property type="component" value="Unassembled WGS sequence"/>
</dbReference>
<evidence type="ECO:0008006" key="3">
    <source>
        <dbReference type="Google" id="ProtNLM"/>
    </source>
</evidence>
<protein>
    <recommendedName>
        <fullName evidence="3">C2 NT-type domain-containing protein</fullName>
    </recommendedName>
</protein>
<proteinExistence type="predicted"/>
<name>A0AAV4EXR2_9GAST</name>
<evidence type="ECO:0000313" key="2">
    <source>
        <dbReference type="Proteomes" id="UP000762676"/>
    </source>
</evidence>